<evidence type="ECO:0000256" key="14">
    <source>
        <dbReference type="ARBA" id="ARBA00023137"/>
    </source>
</evidence>
<dbReference type="PANTHER" id="PTHR32309:SF13">
    <property type="entry name" value="FERRIC ENTEROBACTIN TRANSPORT PROTEIN FEPE"/>
    <property type="match status" value="1"/>
</dbReference>
<dbReference type="Pfam" id="PF13614">
    <property type="entry name" value="AAA_31"/>
    <property type="match status" value="1"/>
</dbReference>
<comment type="subcellular location">
    <subcellularLocation>
        <location evidence="1">Cell inner membrane</location>
        <topology evidence="1">Multi-pass membrane protein</topology>
    </subcellularLocation>
</comment>
<evidence type="ECO:0000256" key="15">
    <source>
        <dbReference type="ARBA" id="ARBA00051245"/>
    </source>
</evidence>
<evidence type="ECO:0000256" key="8">
    <source>
        <dbReference type="ARBA" id="ARBA00022692"/>
    </source>
</evidence>
<evidence type="ECO:0000256" key="16">
    <source>
        <dbReference type="SAM" id="Coils"/>
    </source>
</evidence>
<dbReference type="Gene3D" id="3.40.50.300">
    <property type="entry name" value="P-loop containing nucleotide triphosphate hydrolases"/>
    <property type="match status" value="1"/>
</dbReference>
<evidence type="ECO:0000256" key="6">
    <source>
        <dbReference type="ARBA" id="ARBA00022519"/>
    </source>
</evidence>
<feature type="transmembrane region" description="Helical" evidence="17">
    <location>
        <begin position="488"/>
        <end position="507"/>
    </location>
</feature>
<comment type="similarity">
    <text evidence="2">Belongs to the CpsD/CapB family.</text>
</comment>
<feature type="transmembrane region" description="Helical" evidence="17">
    <location>
        <begin position="26"/>
        <end position="45"/>
    </location>
</feature>
<evidence type="ECO:0000259" key="19">
    <source>
        <dbReference type="Pfam" id="PF13614"/>
    </source>
</evidence>
<comment type="caution">
    <text evidence="21">The sequence shown here is derived from an EMBL/GenBank/DDBJ whole genome shotgun (WGS) entry which is preliminary data.</text>
</comment>
<reference evidence="22" key="1">
    <citation type="submission" date="2018-08" db="EMBL/GenBank/DDBJ databases">
        <title>Mucilaginibacter sp. MYSH2.</title>
        <authorList>
            <person name="Seo T."/>
        </authorList>
    </citation>
    <scope>NUCLEOTIDE SEQUENCE [LARGE SCALE GENOMIC DNA]</scope>
    <source>
        <strain evidence="22">KIRAN</strain>
    </source>
</reference>
<comment type="catalytic activity">
    <reaction evidence="15">
        <text>L-tyrosyl-[protein] + ATP = O-phospho-L-tyrosyl-[protein] + ADP + H(+)</text>
        <dbReference type="Rhea" id="RHEA:10596"/>
        <dbReference type="Rhea" id="RHEA-COMP:10136"/>
        <dbReference type="Rhea" id="RHEA-COMP:20101"/>
        <dbReference type="ChEBI" id="CHEBI:15378"/>
        <dbReference type="ChEBI" id="CHEBI:30616"/>
        <dbReference type="ChEBI" id="CHEBI:46858"/>
        <dbReference type="ChEBI" id="CHEBI:61978"/>
        <dbReference type="ChEBI" id="CHEBI:456216"/>
        <dbReference type="EC" id="2.7.10.2"/>
    </reaction>
</comment>
<keyword evidence="12 17" id="KW-1133">Transmembrane helix</keyword>
<evidence type="ECO:0000256" key="5">
    <source>
        <dbReference type="ARBA" id="ARBA00022475"/>
    </source>
</evidence>
<evidence type="ECO:0000256" key="17">
    <source>
        <dbReference type="SAM" id="Phobius"/>
    </source>
</evidence>
<evidence type="ECO:0000256" key="9">
    <source>
        <dbReference type="ARBA" id="ARBA00022741"/>
    </source>
</evidence>
<keyword evidence="8 17" id="KW-0812">Transmembrane</keyword>
<name>A0A399SH26_9BACT</name>
<dbReference type="GO" id="GO:0005886">
    <property type="term" value="C:plasma membrane"/>
    <property type="evidence" value="ECO:0007669"/>
    <property type="project" value="UniProtKB-SubCell"/>
</dbReference>
<evidence type="ECO:0000256" key="13">
    <source>
        <dbReference type="ARBA" id="ARBA00023136"/>
    </source>
</evidence>
<evidence type="ECO:0000256" key="2">
    <source>
        <dbReference type="ARBA" id="ARBA00007316"/>
    </source>
</evidence>
<evidence type="ECO:0000256" key="4">
    <source>
        <dbReference type="ARBA" id="ARBA00011903"/>
    </source>
</evidence>
<evidence type="ECO:0000313" key="22">
    <source>
        <dbReference type="Proteomes" id="UP000266005"/>
    </source>
</evidence>
<evidence type="ECO:0000256" key="3">
    <source>
        <dbReference type="ARBA" id="ARBA00008883"/>
    </source>
</evidence>
<dbReference type="InterPro" id="IPR025669">
    <property type="entry name" value="AAA_dom"/>
</dbReference>
<keyword evidence="6" id="KW-0997">Cell inner membrane</keyword>
<dbReference type="EMBL" id="QWGE01000001">
    <property type="protein sequence ID" value="RIJ42304.1"/>
    <property type="molecule type" value="Genomic_DNA"/>
</dbReference>
<dbReference type="InterPro" id="IPR032807">
    <property type="entry name" value="GNVR"/>
</dbReference>
<dbReference type="InterPro" id="IPR027417">
    <property type="entry name" value="P-loop_NTPase"/>
</dbReference>
<dbReference type="Pfam" id="PF02706">
    <property type="entry name" value="Wzz"/>
    <property type="match status" value="1"/>
</dbReference>
<evidence type="ECO:0000256" key="11">
    <source>
        <dbReference type="ARBA" id="ARBA00022840"/>
    </source>
</evidence>
<dbReference type="Pfam" id="PF13807">
    <property type="entry name" value="GNVR"/>
    <property type="match status" value="1"/>
</dbReference>
<evidence type="ECO:0000256" key="1">
    <source>
        <dbReference type="ARBA" id="ARBA00004429"/>
    </source>
</evidence>
<dbReference type="AlphaFoldDB" id="A0A399SH26"/>
<feature type="domain" description="Tyrosine-protein kinase G-rich" evidence="20">
    <location>
        <begin position="430"/>
        <end position="509"/>
    </location>
</feature>
<keyword evidence="5" id="KW-1003">Cell membrane</keyword>
<keyword evidence="14" id="KW-0829">Tyrosine-protein kinase</keyword>
<dbReference type="NCBIfam" id="TIGR01007">
    <property type="entry name" value="eps_fam"/>
    <property type="match status" value="1"/>
</dbReference>
<keyword evidence="7 21" id="KW-0808">Transferase</keyword>
<feature type="coiled-coil region" evidence="16">
    <location>
        <begin position="257"/>
        <end position="291"/>
    </location>
</feature>
<feature type="domain" description="AAA" evidence="19">
    <location>
        <begin position="575"/>
        <end position="692"/>
    </location>
</feature>
<evidence type="ECO:0000313" key="21">
    <source>
        <dbReference type="EMBL" id="RIJ42304.1"/>
    </source>
</evidence>
<dbReference type="RefSeq" id="WP_119430189.1">
    <property type="nucleotide sequence ID" value="NZ_QWGE01000001.1"/>
</dbReference>
<comment type="similarity">
    <text evidence="3">Belongs to the etk/wzc family.</text>
</comment>
<proteinExistence type="inferred from homology"/>
<evidence type="ECO:0000259" key="20">
    <source>
        <dbReference type="Pfam" id="PF13807"/>
    </source>
</evidence>
<dbReference type="PANTHER" id="PTHR32309">
    <property type="entry name" value="TYROSINE-PROTEIN KINASE"/>
    <property type="match status" value="1"/>
</dbReference>
<evidence type="ECO:0000256" key="12">
    <source>
        <dbReference type="ARBA" id="ARBA00022989"/>
    </source>
</evidence>
<dbReference type="OrthoDB" id="9794577at2"/>
<dbReference type="SUPFAM" id="SSF52540">
    <property type="entry name" value="P-loop containing nucleoside triphosphate hydrolases"/>
    <property type="match status" value="1"/>
</dbReference>
<keyword evidence="9" id="KW-0547">Nucleotide-binding</keyword>
<dbReference type="InterPro" id="IPR003856">
    <property type="entry name" value="LPS_length_determ_N"/>
</dbReference>
<dbReference type="CDD" id="cd05387">
    <property type="entry name" value="BY-kinase"/>
    <property type="match status" value="1"/>
</dbReference>
<evidence type="ECO:0000259" key="18">
    <source>
        <dbReference type="Pfam" id="PF02706"/>
    </source>
</evidence>
<protein>
    <recommendedName>
        <fullName evidence="4">non-specific protein-tyrosine kinase</fullName>
        <ecNumber evidence="4">2.7.10.2</ecNumber>
    </recommendedName>
</protein>
<dbReference type="GO" id="GO:0004715">
    <property type="term" value="F:non-membrane spanning protein tyrosine kinase activity"/>
    <property type="evidence" value="ECO:0007669"/>
    <property type="project" value="UniProtKB-EC"/>
</dbReference>
<dbReference type="Proteomes" id="UP000266005">
    <property type="component" value="Unassembled WGS sequence"/>
</dbReference>
<evidence type="ECO:0000256" key="10">
    <source>
        <dbReference type="ARBA" id="ARBA00022777"/>
    </source>
</evidence>
<dbReference type="InterPro" id="IPR005702">
    <property type="entry name" value="Wzc-like_C"/>
</dbReference>
<keyword evidence="10 21" id="KW-0418">Kinase</keyword>
<evidence type="ECO:0000256" key="7">
    <source>
        <dbReference type="ARBA" id="ARBA00022679"/>
    </source>
</evidence>
<keyword evidence="16" id="KW-0175">Coiled coil</keyword>
<accession>A0A399SH26</accession>
<organism evidence="21 22">
    <name type="scientific">Pontibacter oryzae</name>
    <dbReference type="NCBI Taxonomy" id="2304593"/>
    <lineage>
        <taxon>Bacteria</taxon>
        <taxon>Pseudomonadati</taxon>
        <taxon>Bacteroidota</taxon>
        <taxon>Cytophagia</taxon>
        <taxon>Cytophagales</taxon>
        <taxon>Hymenobacteraceae</taxon>
        <taxon>Pontibacter</taxon>
    </lineage>
</organism>
<keyword evidence="13 17" id="KW-0472">Membrane</keyword>
<sequence>MSSSINNAPNNEENLLTVLLRKFLPYWPVFIGLAILSMALAWVYLRYATPVYEIAATLIIKDEKKGVDDARMTESINAFASKKIVENEIEVIQSRALMKKVALGLHLYAPVYEDTKFKEVAAYTSSPVIVTHYNPDAILATEDEPQKIYFTYNPDLEEVTVDGKSYPLNKSIRMPYGVIKFIPNDHQSSQAKEQLYFQLLPLKAVTASLLNNLQVNAANKLSTVVNLQLKDAVPERGEAILNLLVHNYNQASVVERNILAENTLAFIEDRMQKVEKELDKLESRVQKYKTSKGIVDLSEQGRTFLQNMSANDSKVEDINLQLAVLAKIENYIIAKDKSAGIVPSTLGINDPVLTQLLQKLYDNEIQYQRLRKTTAVNNPILLSIADEIEKIRPSILENIQNQRDNLLASRKNLTNTKGSYTTALQTIPKQERELLEISRQQAIKNNVYTLLLQKREETALSFAPSATDSKVVDVAESSFAPVSPKRNIIYLGALAFAFIVSIVLVTAKDFFSSKILYRTDIEAYTHAPIVAELMKVKHDDSQLFTKPDNPVVIEQFRQLRTSLGLYSRTFKKRKILVTSSIPGEGKSFVSTNLAYSLAASGKRVVLVDMDMRKPKTSTQFGMLNQKGVTDYINAQYAAEELLQRTPFDNLWILPAGSKPGDHTEALLNGRVEDLFHHLEADFDFIVIDTPPVDLVSDGYLISEFCDITLLIIRHDHTPKNIIKYLNYSNKHKSLHNLAIVFNGVKPRGFANREYGYGYGYRYDHVYHNKAYS</sequence>
<dbReference type="InterPro" id="IPR050445">
    <property type="entry name" value="Bact_polysacc_biosynth/exp"/>
</dbReference>
<keyword evidence="11" id="KW-0067">ATP-binding</keyword>
<gene>
    <name evidence="21" type="ORF">D1627_00035</name>
</gene>
<dbReference type="GO" id="GO:0005524">
    <property type="term" value="F:ATP binding"/>
    <property type="evidence" value="ECO:0007669"/>
    <property type="project" value="UniProtKB-KW"/>
</dbReference>
<dbReference type="EC" id="2.7.10.2" evidence="4"/>
<keyword evidence="22" id="KW-1185">Reference proteome</keyword>
<feature type="domain" description="Polysaccharide chain length determinant N-terminal" evidence="18">
    <location>
        <begin position="19"/>
        <end position="102"/>
    </location>
</feature>